<evidence type="ECO:0000259" key="5">
    <source>
        <dbReference type="PROSITE" id="PS50011"/>
    </source>
</evidence>
<keyword evidence="4" id="KW-0808">Transferase</keyword>
<reference evidence="6" key="1">
    <citation type="submission" date="2021-02" db="EMBL/GenBank/DDBJ databases">
        <authorList>
            <person name="Nowell W R."/>
        </authorList>
    </citation>
    <scope>NUCLEOTIDE SEQUENCE</scope>
</reference>
<dbReference type="PANTHER" id="PTHR44167:SF24">
    <property type="entry name" value="SERINE_THREONINE-PROTEIN KINASE CHK2"/>
    <property type="match status" value="1"/>
</dbReference>
<comment type="caution">
    <text evidence="6">The sequence shown here is derived from an EMBL/GenBank/DDBJ whole genome shotgun (WGS) entry which is preliminary data.</text>
</comment>
<dbReference type="GO" id="GO:0005737">
    <property type="term" value="C:cytoplasm"/>
    <property type="evidence" value="ECO:0007669"/>
    <property type="project" value="TreeGrafter"/>
</dbReference>
<keyword evidence="2 3" id="KW-0067">ATP-binding</keyword>
<feature type="binding site" evidence="3">
    <location>
        <position position="47"/>
    </location>
    <ligand>
        <name>ATP</name>
        <dbReference type="ChEBI" id="CHEBI:30616"/>
    </ligand>
</feature>
<dbReference type="CDD" id="cd14014">
    <property type="entry name" value="STKc_PknB_like"/>
    <property type="match status" value="1"/>
</dbReference>
<dbReference type="SMART" id="SM00220">
    <property type="entry name" value="S_TKc"/>
    <property type="match status" value="1"/>
</dbReference>
<dbReference type="GO" id="GO:0044773">
    <property type="term" value="P:mitotic DNA damage checkpoint signaling"/>
    <property type="evidence" value="ECO:0007669"/>
    <property type="project" value="TreeGrafter"/>
</dbReference>
<dbReference type="SUPFAM" id="SSF56112">
    <property type="entry name" value="Protein kinase-like (PK-like)"/>
    <property type="match status" value="1"/>
</dbReference>
<proteinExistence type="inferred from homology"/>
<evidence type="ECO:0000256" key="3">
    <source>
        <dbReference type="PROSITE-ProRule" id="PRU10141"/>
    </source>
</evidence>
<keyword evidence="4" id="KW-0418">Kinase</keyword>
<dbReference type="Gene3D" id="1.10.510.10">
    <property type="entry name" value="Transferase(Phosphotransferase) domain 1"/>
    <property type="match status" value="1"/>
</dbReference>
<dbReference type="InterPro" id="IPR011009">
    <property type="entry name" value="Kinase-like_dom_sf"/>
</dbReference>
<comment type="similarity">
    <text evidence="4">Belongs to the protein kinase superfamily.</text>
</comment>
<keyword evidence="7" id="KW-1185">Reference proteome</keyword>
<evidence type="ECO:0000313" key="6">
    <source>
        <dbReference type="EMBL" id="CAF0738774.1"/>
    </source>
</evidence>
<dbReference type="GO" id="GO:0005634">
    <property type="term" value="C:nucleus"/>
    <property type="evidence" value="ECO:0007669"/>
    <property type="project" value="TreeGrafter"/>
</dbReference>
<feature type="domain" description="Protein kinase" evidence="5">
    <location>
        <begin position="18"/>
        <end position="289"/>
    </location>
</feature>
<dbReference type="EMBL" id="CAJNOL010000010">
    <property type="protein sequence ID" value="CAF0738774.1"/>
    <property type="molecule type" value="Genomic_DNA"/>
</dbReference>
<dbReference type="InterPro" id="IPR017441">
    <property type="entry name" value="Protein_kinase_ATP_BS"/>
</dbReference>
<dbReference type="Proteomes" id="UP000663870">
    <property type="component" value="Unassembled WGS sequence"/>
</dbReference>
<accession>A0A813NMQ5</accession>
<dbReference type="InterPro" id="IPR008271">
    <property type="entry name" value="Ser/Thr_kinase_AS"/>
</dbReference>
<dbReference type="PROSITE" id="PS00107">
    <property type="entry name" value="PROTEIN_KINASE_ATP"/>
    <property type="match status" value="1"/>
</dbReference>
<protein>
    <recommendedName>
        <fullName evidence="5">Protein kinase domain-containing protein</fullName>
    </recommendedName>
</protein>
<evidence type="ECO:0000256" key="4">
    <source>
        <dbReference type="RuleBase" id="RU000304"/>
    </source>
</evidence>
<gene>
    <name evidence="6" type="ORF">JXQ802_LOCUS996</name>
</gene>
<evidence type="ECO:0000313" key="7">
    <source>
        <dbReference type="Proteomes" id="UP000663870"/>
    </source>
</evidence>
<dbReference type="PROSITE" id="PS50011">
    <property type="entry name" value="PROTEIN_KINASE_DOM"/>
    <property type="match status" value="1"/>
</dbReference>
<keyword evidence="1 3" id="KW-0547">Nucleotide-binding</keyword>
<dbReference type="InterPro" id="IPR000719">
    <property type="entry name" value="Prot_kinase_dom"/>
</dbReference>
<name>A0A813NMQ5_9BILA</name>
<sequence length="293" mass="33641">MGDVVLPGRHIHLRRGLYKIDGMLGFGLHSKVYSAHNTTTKQSLALKIIDLEHQNVTVRASTISRRQSFQKELQYLLRLQAINPYIVRIFDYDVQQSGVIAMEQGTPLRYYIPKCPNSSTPQLSPQVVHHLWRQLVDGVRYLHRARIVHSDLKPENLIVLSDGQIRIIDLGVSFTLPRMVTAKRRIWAGTPDYSAPEMHKSPSGLPPKYGYKSDIWSLGILLHEMTTGFRPLCALNNNLDKIYYLKHLYRDLPIDTNVSPGVYDAMKRCLRVRPNCRPTAEHLSFHHYVVHGF</sequence>
<evidence type="ECO:0000256" key="1">
    <source>
        <dbReference type="ARBA" id="ARBA00022741"/>
    </source>
</evidence>
<keyword evidence="4" id="KW-0723">Serine/threonine-protein kinase</keyword>
<dbReference type="PANTHER" id="PTHR44167">
    <property type="entry name" value="OVARIAN-SPECIFIC SERINE/THREONINE-PROTEIN KINASE LOK-RELATED"/>
    <property type="match status" value="1"/>
</dbReference>
<dbReference type="AlphaFoldDB" id="A0A813NMQ5"/>
<dbReference type="Pfam" id="PF00069">
    <property type="entry name" value="Pkinase"/>
    <property type="match status" value="1"/>
</dbReference>
<dbReference type="GO" id="GO:0005524">
    <property type="term" value="F:ATP binding"/>
    <property type="evidence" value="ECO:0007669"/>
    <property type="project" value="UniProtKB-UniRule"/>
</dbReference>
<dbReference type="PROSITE" id="PS00108">
    <property type="entry name" value="PROTEIN_KINASE_ST"/>
    <property type="match status" value="1"/>
</dbReference>
<dbReference type="GO" id="GO:0004674">
    <property type="term" value="F:protein serine/threonine kinase activity"/>
    <property type="evidence" value="ECO:0007669"/>
    <property type="project" value="UniProtKB-KW"/>
</dbReference>
<organism evidence="6 7">
    <name type="scientific">Rotaria sordida</name>
    <dbReference type="NCBI Taxonomy" id="392033"/>
    <lineage>
        <taxon>Eukaryota</taxon>
        <taxon>Metazoa</taxon>
        <taxon>Spiralia</taxon>
        <taxon>Gnathifera</taxon>
        <taxon>Rotifera</taxon>
        <taxon>Eurotatoria</taxon>
        <taxon>Bdelloidea</taxon>
        <taxon>Philodinida</taxon>
        <taxon>Philodinidae</taxon>
        <taxon>Rotaria</taxon>
    </lineage>
</organism>
<evidence type="ECO:0000256" key="2">
    <source>
        <dbReference type="ARBA" id="ARBA00022840"/>
    </source>
</evidence>